<organism evidence="1 2">
    <name type="scientific">Caerostris darwini</name>
    <dbReference type="NCBI Taxonomy" id="1538125"/>
    <lineage>
        <taxon>Eukaryota</taxon>
        <taxon>Metazoa</taxon>
        <taxon>Ecdysozoa</taxon>
        <taxon>Arthropoda</taxon>
        <taxon>Chelicerata</taxon>
        <taxon>Arachnida</taxon>
        <taxon>Araneae</taxon>
        <taxon>Araneomorphae</taxon>
        <taxon>Entelegynae</taxon>
        <taxon>Araneoidea</taxon>
        <taxon>Araneidae</taxon>
        <taxon>Caerostris</taxon>
    </lineage>
</organism>
<name>A0AAV4NFG7_9ARAC</name>
<reference evidence="1 2" key="1">
    <citation type="submission" date="2021-06" db="EMBL/GenBank/DDBJ databases">
        <title>Caerostris darwini draft genome.</title>
        <authorList>
            <person name="Kono N."/>
            <person name="Arakawa K."/>
        </authorList>
    </citation>
    <scope>NUCLEOTIDE SEQUENCE [LARGE SCALE GENOMIC DNA]</scope>
</reference>
<evidence type="ECO:0000313" key="2">
    <source>
        <dbReference type="Proteomes" id="UP001054837"/>
    </source>
</evidence>
<sequence>MLDVAEPNPVILAPDRVLVRRWRTAKQRFIRWESNPSALLAPAPDHGCSIFISEANVLVDGPPPGHERSARQRQNCDIVCCTARDEAPVAP</sequence>
<dbReference type="AlphaFoldDB" id="A0AAV4NFG7"/>
<dbReference type="EMBL" id="BPLQ01001530">
    <property type="protein sequence ID" value="GIX82535.1"/>
    <property type="molecule type" value="Genomic_DNA"/>
</dbReference>
<dbReference type="Proteomes" id="UP001054837">
    <property type="component" value="Unassembled WGS sequence"/>
</dbReference>
<protein>
    <submittedName>
        <fullName evidence="1">Uncharacterized protein</fullName>
    </submittedName>
</protein>
<gene>
    <name evidence="1" type="ORF">CDAR_287551</name>
</gene>
<evidence type="ECO:0000313" key="1">
    <source>
        <dbReference type="EMBL" id="GIX82535.1"/>
    </source>
</evidence>
<keyword evidence="2" id="KW-1185">Reference proteome</keyword>
<proteinExistence type="predicted"/>
<comment type="caution">
    <text evidence="1">The sequence shown here is derived from an EMBL/GenBank/DDBJ whole genome shotgun (WGS) entry which is preliminary data.</text>
</comment>
<accession>A0AAV4NFG7</accession>